<feature type="modified residue" description="4-aspartylphosphate" evidence="1">
    <location>
        <position position="119"/>
    </location>
</feature>
<evidence type="ECO:0000313" key="3">
    <source>
        <dbReference type="EMBL" id="MFD2571855.1"/>
    </source>
</evidence>
<comment type="caution">
    <text evidence="3">The sequence shown here is derived from an EMBL/GenBank/DDBJ whole genome shotgun (WGS) entry which is preliminary data.</text>
</comment>
<dbReference type="InterPro" id="IPR052893">
    <property type="entry name" value="TCS_response_regulator"/>
</dbReference>
<dbReference type="InterPro" id="IPR001789">
    <property type="entry name" value="Sig_transdc_resp-reg_receiver"/>
</dbReference>
<gene>
    <name evidence="3" type="ORF">ACFSUS_14520</name>
</gene>
<evidence type="ECO:0000259" key="2">
    <source>
        <dbReference type="PROSITE" id="PS50110"/>
    </source>
</evidence>
<name>A0ABW5M4G9_9BACT</name>
<dbReference type="EMBL" id="JBHULN010000008">
    <property type="protein sequence ID" value="MFD2571855.1"/>
    <property type="molecule type" value="Genomic_DNA"/>
</dbReference>
<dbReference type="PROSITE" id="PS50110">
    <property type="entry name" value="RESPONSE_REGULATORY"/>
    <property type="match status" value="1"/>
</dbReference>
<keyword evidence="4" id="KW-1185">Reference proteome</keyword>
<dbReference type="RefSeq" id="WP_381523751.1">
    <property type="nucleotide sequence ID" value="NZ_JBHULN010000008.1"/>
</dbReference>
<dbReference type="Proteomes" id="UP001597469">
    <property type="component" value="Unassembled WGS sequence"/>
</dbReference>
<reference evidence="4" key="1">
    <citation type="journal article" date="2019" name="Int. J. Syst. Evol. Microbiol.">
        <title>The Global Catalogue of Microorganisms (GCM) 10K type strain sequencing project: providing services to taxonomists for standard genome sequencing and annotation.</title>
        <authorList>
            <consortium name="The Broad Institute Genomics Platform"/>
            <consortium name="The Broad Institute Genome Sequencing Center for Infectious Disease"/>
            <person name="Wu L."/>
            <person name="Ma J."/>
        </authorList>
    </citation>
    <scope>NUCLEOTIDE SEQUENCE [LARGE SCALE GENOMIC DNA]</scope>
    <source>
        <strain evidence="4">KCTC 42805</strain>
    </source>
</reference>
<sequence>MISYTKHRKQPPRAGGTLKANAFDQLLRRYRQVVKEKYWLLNETPQKPVQPFQSISPQKYVDDMIPVWVVDDNPDVHILMRLVFNRITPNVTPTFFMDGDELLNQLETASVLPRVILLDLYMKRIDGFDTLRHVRTHAASQHLPVVMLTASLNEHDRQKALSMGADEFVTKPLAFDDTIKVVNRLIDHWL</sequence>
<protein>
    <submittedName>
        <fullName evidence="3">Response regulator</fullName>
    </submittedName>
</protein>
<proteinExistence type="predicted"/>
<feature type="domain" description="Response regulatory" evidence="2">
    <location>
        <begin position="66"/>
        <end position="186"/>
    </location>
</feature>
<accession>A0ABW5M4G9</accession>
<organism evidence="3 4">
    <name type="scientific">Spirosoma soli</name>
    <dbReference type="NCBI Taxonomy" id="1770529"/>
    <lineage>
        <taxon>Bacteria</taxon>
        <taxon>Pseudomonadati</taxon>
        <taxon>Bacteroidota</taxon>
        <taxon>Cytophagia</taxon>
        <taxon>Cytophagales</taxon>
        <taxon>Cytophagaceae</taxon>
        <taxon>Spirosoma</taxon>
    </lineage>
</organism>
<dbReference type="Pfam" id="PF00072">
    <property type="entry name" value="Response_reg"/>
    <property type="match status" value="1"/>
</dbReference>
<dbReference type="PANTHER" id="PTHR44520:SF2">
    <property type="entry name" value="RESPONSE REGULATOR RCP1"/>
    <property type="match status" value="1"/>
</dbReference>
<keyword evidence="1" id="KW-0597">Phosphoprotein</keyword>
<dbReference type="InterPro" id="IPR011006">
    <property type="entry name" value="CheY-like_superfamily"/>
</dbReference>
<dbReference type="SUPFAM" id="SSF52172">
    <property type="entry name" value="CheY-like"/>
    <property type="match status" value="1"/>
</dbReference>
<dbReference type="SMART" id="SM00448">
    <property type="entry name" value="REC"/>
    <property type="match status" value="1"/>
</dbReference>
<dbReference type="Gene3D" id="3.40.50.2300">
    <property type="match status" value="1"/>
</dbReference>
<evidence type="ECO:0000256" key="1">
    <source>
        <dbReference type="PROSITE-ProRule" id="PRU00169"/>
    </source>
</evidence>
<evidence type="ECO:0000313" key="4">
    <source>
        <dbReference type="Proteomes" id="UP001597469"/>
    </source>
</evidence>
<dbReference type="PANTHER" id="PTHR44520">
    <property type="entry name" value="RESPONSE REGULATOR RCP1-RELATED"/>
    <property type="match status" value="1"/>
</dbReference>